<dbReference type="Proteomes" id="UP000015105">
    <property type="component" value="Chromosome 7D"/>
</dbReference>
<reference evidence="1" key="3">
    <citation type="journal article" date="2017" name="Nature">
        <title>Genome sequence of the progenitor of the wheat D genome Aegilops tauschii.</title>
        <authorList>
            <person name="Luo M.C."/>
            <person name="Gu Y.Q."/>
            <person name="Puiu D."/>
            <person name="Wang H."/>
            <person name="Twardziok S.O."/>
            <person name="Deal K.R."/>
            <person name="Huo N."/>
            <person name="Zhu T."/>
            <person name="Wang L."/>
            <person name="Wang Y."/>
            <person name="McGuire P.E."/>
            <person name="Liu S."/>
            <person name="Long H."/>
            <person name="Ramasamy R.K."/>
            <person name="Rodriguez J.C."/>
            <person name="Van S.L."/>
            <person name="Yuan L."/>
            <person name="Wang Z."/>
            <person name="Xia Z."/>
            <person name="Xiao L."/>
            <person name="Anderson O.D."/>
            <person name="Ouyang S."/>
            <person name="Liang Y."/>
            <person name="Zimin A.V."/>
            <person name="Pertea G."/>
            <person name="Qi P."/>
            <person name="Bennetzen J.L."/>
            <person name="Dai X."/>
            <person name="Dawson M.W."/>
            <person name="Muller H.G."/>
            <person name="Kugler K."/>
            <person name="Rivarola-Duarte L."/>
            <person name="Spannagl M."/>
            <person name="Mayer K.F.X."/>
            <person name="Lu F.H."/>
            <person name="Bevan M.W."/>
            <person name="Leroy P."/>
            <person name="Li P."/>
            <person name="You F.M."/>
            <person name="Sun Q."/>
            <person name="Liu Z."/>
            <person name="Lyons E."/>
            <person name="Wicker T."/>
            <person name="Salzberg S.L."/>
            <person name="Devos K.M."/>
            <person name="Dvorak J."/>
        </authorList>
    </citation>
    <scope>NUCLEOTIDE SEQUENCE [LARGE SCALE GENOMIC DNA]</scope>
    <source>
        <strain evidence="1">cv. AL8/78</strain>
    </source>
</reference>
<sequence>VALHILPPFLNICLSRHFKWTKHTDVGRHILEYRFTHFAPYVVTCCNL</sequence>
<keyword evidence="2" id="KW-1185">Reference proteome</keyword>
<protein>
    <submittedName>
        <fullName evidence="1">Uncharacterized protein</fullName>
    </submittedName>
</protein>
<reference evidence="1" key="5">
    <citation type="journal article" date="2021" name="G3 (Bethesda)">
        <title>Aegilops tauschii genome assembly Aet v5.0 features greater sequence contiguity and improved annotation.</title>
        <authorList>
            <person name="Wang L."/>
            <person name="Zhu T."/>
            <person name="Rodriguez J.C."/>
            <person name="Deal K.R."/>
            <person name="Dubcovsky J."/>
            <person name="McGuire P.E."/>
            <person name="Lux T."/>
            <person name="Spannagl M."/>
            <person name="Mayer K.F.X."/>
            <person name="Baldrich P."/>
            <person name="Meyers B.C."/>
            <person name="Huo N."/>
            <person name="Gu Y.Q."/>
            <person name="Zhou H."/>
            <person name="Devos K.M."/>
            <person name="Bennetzen J.L."/>
            <person name="Unver T."/>
            <person name="Budak H."/>
            <person name="Gulick P.J."/>
            <person name="Galiba G."/>
            <person name="Kalapos B."/>
            <person name="Nelson D.R."/>
            <person name="Li P."/>
            <person name="You F.M."/>
            <person name="Luo M.C."/>
            <person name="Dvorak J."/>
        </authorList>
    </citation>
    <scope>NUCLEOTIDE SEQUENCE [LARGE SCALE GENOMIC DNA]</scope>
    <source>
        <strain evidence="1">cv. AL8/78</strain>
    </source>
</reference>
<reference evidence="2" key="2">
    <citation type="journal article" date="2017" name="Nat. Plants">
        <title>The Aegilops tauschii genome reveals multiple impacts of transposons.</title>
        <authorList>
            <person name="Zhao G."/>
            <person name="Zou C."/>
            <person name="Li K."/>
            <person name="Wang K."/>
            <person name="Li T."/>
            <person name="Gao L."/>
            <person name="Zhang X."/>
            <person name="Wang H."/>
            <person name="Yang Z."/>
            <person name="Liu X."/>
            <person name="Jiang W."/>
            <person name="Mao L."/>
            <person name="Kong X."/>
            <person name="Jiao Y."/>
            <person name="Jia J."/>
        </authorList>
    </citation>
    <scope>NUCLEOTIDE SEQUENCE [LARGE SCALE GENOMIC DNA]</scope>
    <source>
        <strain evidence="2">cv. AL8/78</strain>
    </source>
</reference>
<evidence type="ECO:0000313" key="1">
    <source>
        <dbReference type="EnsemblPlants" id="AET7Gv20657300.3"/>
    </source>
</evidence>
<proteinExistence type="predicted"/>
<reference evidence="2" key="1">
    <citation type="journal article" date="2014" name="Science">
        <title>Ancient hybridizations among the ancestral genomes of bread wheat.</title>
        <authorList>
            <consortium name="International Wheat Genome Sequencing Consortium,"/>
            <person name="Marcussen T."/>
            <person name="Sandve S.R."/>
            <person name="Heier L."/>
            <person name="Spannagl M."/>
            <person name="Pfeifer M."/>
            <person name="Jakobsen K.S."/>
            <person name="Wulff B.B."/>
            <person name="Steuernagel B."/>
            <person name="Mayer K.F."/>
            <person name="Olsen O.A."/>
        </authorList>
    </citation>
    <scope>NUCLEOTIDE SEQUENCE [LARGE SCALE GENOMIC DNA]</scope>
    <source>
        <strain evidence="2">cv. AL8/78</strain>
    </source>
</reference>
<reference evidence="1" key="4">
    <citation type="submission" date="2019-03" db="UniProtKB">
        <authorList>
            <consortium name="EnsemblPlants"/>
        </authorList>
    </citation>
    <scope>IDENTIFICATION</scope>
</reference>
<dbReference type="AlphaFoldDB" id="A0A453RPL6"/>
<name>A0A453RPL6_AEGTS</name>
<dbReference type="Gramene" id="AET7Gv20657300.3">
    <property type="protein sequence ID" value="AET7Gv20657300.3"/>
    <property type="gene ID" value="AET7Gv20657300"/>
</dbReference>
<dbReference type="EnsemblPlants" id="AET7Gv20657300.3">
    <property type="protein sequence ID" value="AET7Gv20657300.3"/>
    <property type="gene ID" value="AET7Gv20657300"/>
</dbReference>
<evidence type="ECO:0000313" key="2">
    <source>
        <dbReference type="Proteomes" id="UP000015105"/>
    </source>
</evidence>
<accession>A0A453RPL6</accession>
<organism evidence="1 2">
    <name type="scientific">Aegilops tauschii subsp. strangulata</name>
    <name type="common">Goatgrass</name>
    <dbReference type="NCBI Taxonomy" id="200361"/>
    <lineage>
        <taxon>Eukaryota</taxon>
        <taxon>Viridiplantae</taxon>
        <taxon>Streptophyta</taxon>
        <taxon>Embryophyta</taxon>
        <taxon>Tracheophyta</taxon>
        <taxon>Spermatophyta</taxon>
        <taxon>Magnoliopsida</taxon>
        <taxon>Liliopsida</taxon>
        <taxon>Poales</taxon>
        <taxon>Poaceae</taxon>
        <taxon>BOP clade</taxon>
        <taxon>Pooideae</taxon>
        <taxon>Triticodae</taxon>
        <taxon>Triticeae</taxon>
        <taxon>Triticinae</taxon>
        <taxon>Aegilops</taxon>
    </lineage>
</organism>